<dbReference type="Proteomes" id="UP000004848">
    <property type="component" value="Unassembled WGS sequence"/>
</dbReference>
<sequence length="225" mass="25646">MPSDTYRELVKSYPDKALFKYMPNLGHKYSLSDINNPENYYAFLSGSRAWKAFYDHVKSEEFIDNVLDMLSANNVDLGLRRLKVISKDGQRKASVLSRIRRKTEVSARFEFSMMPANGGQILPHTDAPHKLITLVLSMMEPGSWDHAWGGGTAVCLPKDRTKVFNHVNKAMPLDQVETLKTFPFEENQCVLFVKTYNSWHHVAPMIGPDDAPLRKTLTINIESKL</sequence>
<evidence type="ECO:0000313" key="2">
    <source>
        <dbReference type="Proteomes" id="UP000004848"/>
    </source>
</evidence>
<organism evidence="1 2">
    <name type="scientific">Roseibium aggregatum (strain ATCC 25650 / DSM 13394 / JCM 20685 / NBRC 16684 / NCIMB 2208 / IAM 12614 / B1)</name>
    <name type="common">Stappia aggregata</name>
    <dbReference type="NCBI Taxonomy" id="384765"/>
    <lineage>
        <taxon>Bacteria</taxon>
        <taxon>Pseudomonadati</taxon>
        <taxon>Pseudomonadota</taxon>
        <taxon>Alphaproteobacteria</taxon>
        <taxon>Hyphomicrobiales</taxon>
        <taxon>Stappiaceae</taxon>
        <taxon>Roseibium</taxon>
    </lineage>
</organism>
<dbReference type="Gene3D" id="2.60.120.620">
    <property type="entry name" value="q2cbj1_9rhob like domain"/>
    <property type="match status" value="1"/>
</dbReference>
<dbReference type="EMBL" id="AAUW01000003">
    <property type="protein sequence ID" value="EAV45456.1"/>
    <property type="molecule type" value="Genomic_DNA"/>
</dbReference>
<evidence type="ECO:0008006" key="3">
    <source>
        <dbReference type="Google" id="ProtNLM"/>
    </source>
</evidence>
<reference evidence="1 2" key="1">
    <citation type="submission" date="2006-05" db="EMBL/GenBank/DDBJ databases">
        <authorList>
            <person name="King G."/>
            <person name="Ferriera S."/>
            <person name="Johnson J."/>
            <person name="Kravitz S."/>
            <person name="Beeson K."/>
            <person name="Sutton G."/>
            <person name="Rogers Y.-H."/>
            <person name="Friedman R."/>
            <person name="Frazier M."/>
            <person name="Venter J.C."/>
        </authorList>
    </citation>
    <scope>NUCLEOTIDE SEQUENCE [LARGE SCALE GENOMIC DNA]</scope>
    <source>
        <strain evidence="2">ATCC 25650 / DSM 13394 / JCM 20685 / NBRC 16684 / NCIMB 2208 / IAM 12614 / B1</strain>
    </source>
</reference>
<protein>
    <recommendedName>
        <fullName evidence="3">2OG-Fe(II) oxygenase</fullName>
    </recommendedName>
</protein>
<accession>A0NPU3</accession>
<evidence type="ECO:0000313" key="1">
    <source>
        <dbReference type="EMBL" id="EAV45456.1"/>
    </source>
</evidence>
<proteinExistence type="predicted"/>
<dbReference type="eggNOG" id="ENOG5033WHA">
    <property type="taxonomic scope" value="Bacteria"/>
</dbReference>
<dbReference type="AlphaFoldDB" id="A0NPU3"/>
<name>A0NPU3_ROSAI</name>
<gene>
    <name evidence="1" type="ORF">SIAM614_19064</name>
</gene>
<comment type="caution">
    <text evidence="1">The sequence shown here is derived from an EMBL/GenBank/DDBJ whole genome shotgun (WGS) entry which is preliminary data.</text>
</comment>